<evidence type="ECO:0000256" key="1">
    <source>
        <dbReference type="SAM" id="Phobius"/>
    </source>
</evidence>
<organism evidence="2 3">
    <name type="scientific">Clostridium intestinale DSM 6191</name>
    <dbReference type="NCBI Taxonomy" id="1121320"/>
    <lineage>
        <taxon>Bacteria</taxon>
        <taxon>Bacillati</taxon>
        <taxon>Bacillota</taxon>
        <taxon>Clostridia</taxon>
        <taxon>Eubacteriales</taxon>
        <taxon>Clostridiaceae</taxon>
        <taxon>Clostridium</taxon>
    </lineage>
</organism>
<accession>A0A1M5WS21</accession>
<evidence type="ECO:0000313" key="2">
    <source>
        <dbReference type="EMBL" id="SHH90258.1"/>
    </source>
</evidence>
<gene>
    <name evidence="2" type="ORF">SAMN02745941_01223</name>
</gene>
<dbReference type="RefSeq" id="WP_073017729.1">
    <property type="nucleotide sequence ID" value="NZ_FQXU01000004.1"/>
</dbReference>
<sequence length="77" mass="8779">MNDSSRFKNYALWISVFSLIPLILEAFGLNIIPKNYNEIVTAVLSVLVMAGIINNPSTESKWYLDDEKKNENSVEEK</sequence>
<keyword evidence="1" id="KW-0472">Membrane</keyword>
<name>A0A1M5WS21_9CLOT</name>
<evidence type="ECO:0000313" key="3">
    <source>
        <dbReference type="Proteomes" id="UP000184241"/>
    </source>
</evidence>
<keyword evidence="1" id="KW-0812">Transmembrane</keyword>
<proteinExistence type="predicted"/>
<keyword evidence="1" id="KW-1133">Transmembrane helix</keyword>
<dbReference type="Proteomes" id="UP000184241">
    <property type="component" value="Unassembled WGS sequence"/>
</dbReference>
<protein>
    <submittedName>
        <fullName evidence="2">Holin, phage phi LC3 family</fullName>
    </submittedName>
</protein>
<reference evidence="2 3" key="1">
    <citation type="submission" date="2016-11" db="EMBL/GenBank/DDBJ databases">
        <authorList>
            <person name="Jaros S."/>
            <person name="Januszkiewicz K."/>
            <person name="Wedrychowicz H."/>
        </authorList>
    </citation>
    <scope>NUCLEOTIDE SEQUENCE [LARGE SCALE GENOMIC DNA]</scope>
    <source>
        <strain evidence="2 3">DSM 6191</strain>
    </source>
</reference>
<feature type="transmembrane region" description="Helical" evidence="1">
    <location>
        <begin position="12"/>
        <end position="32"/>
    </location>
</feature>
<dbReference type="EMBL" id="FQXU01000004">
    <property type="protein sequence ID" value="SHH90258.1"/>
    <property type="molecule type" value="Genomic_DNA"/>
</dbReference>
<feature type="transmembrane region" description="Helical" evidence="1">
    <location>
        <begin position="39"/>
        <end position="57"/>
    </location>
</feature>
<dbReference type="AlphaFoldDB" id="A0A1M5WS21"/>
<dbReference type="Pfam" id="PF04531">
    <property type="entry name" value="Phage_holin_1"/>
    <property type="match status" value="1"/>
</dbReference>
<dbReference type="InterPro" id="IPR006485">
    <property type="entry name" value="Phage-like_holin"/>
</dbReference>